<dbReference type="PANTHER" id="PTHR45947">
    <property type="entry name" value="SULFOQUINOVOSYL TRANSFERASE SQD2"/>
    <property type="match status" value="1"/>
</dbReference>
<dbReference type="InterPro" id="IPR001296">
    <property type="entry name" value="Glyco_trans_1"/>
</dbReference>
<evidence type="ECO:0000259" key="1">
    <source>
        <dbReference type="Pfam" id="PF00534"/>
    </source>
</evidence>
<reference evidence="2 3" key="1">
    <citation type="submission" date="2021-08" db="EMBL/GenBank/DDBJ databases">
        <authorList>
            <person name="Zhang D."/>
            <person name="Zhang A."/>
            <person name="Wang L."/>
        </authorList>
    </citation>
    <scope>NUCLEOTIDE SEQUENCE [LARGE SCALE GENOMIC DNA]</scope>
    <source>
        <strain evidence="2 3">WL0086</strain>
    </source>
</reference>
<dbReference type="GO" id="GO:0016757">
    <property type="term" value="F:glycosyltransferase activity"/>
    <property type="evidence" value="ECO:0007669"/>
    <property type="project" value="UniProtKB-KW"/>
</dbReference>
<keyword evidence="2" id="KW-0328">Glycosyltransferase</keyword>
<dbReference type="PANTHER" id="PTHR45947:SF14">
    <property type="entry name" value="SLL1723 PROTEIN"/>
    <property type="match status" value="1"/>
</dbReference>
<dbReference type="RefSeq" id="WP_221032971.1">
    <property type="nucleotide sequence ID" value="NZ_CP139781.1"/>
</dbReference>
<gene>
    <name evidence="2" type="ORF">K1X11_003910</name>
</gene>
<dbReference type="EMBL" id="CP139781">
    <property type="protein sequence ID" value="WRQ88535.1"/>
    <property type="molecule type" value="Genomic_DNA"/>
</dbReference>
<proteinExistence type="predicted"/>
<accession>A0ABZ1CAY4</accession>
<dbReference type="SUPFAM" id="SSF53756">
    <property type="entry name" value="UDP-Glycosyltransferase/glycogen phosphorylase"/>
    <property type="match status" value="1"/>
</dbReference>
<feature type="domain" description="Glycosyl transferase family 1" evidence="1">
    <location>
        <begin position="232"/>
        <end position="399"/>
    </location>
</feature>
<keyword evidence="3" id="KW-1185">Reference proteome</keyword>
<name>A0ABZ1CAY4_9BACT</name>
<protein>
    <submittedName>
        <fullName evidence="2">Glycosyltransferase family 4 protein</fullName>
        <ecNumber evidence="2">2.4.-.-</ecNumber>
    </submittedName>
</protein>
<evidence type="ECO:0000313" key="2">
    <source>
        <dbReference type="EMBL" id="WRQ88535.1"/>
    </source>
</evidence>
<keyword evidence="2" id="KW-0808">Transferase</keyword>
<dbReference type="Gene3D" id="3.40.50.2000">
    <property type="entry name" value="Glycogen Phosphorylase B"/>
    <property type="match status" value="2"/>
</dbReference>
<dbReference type="CDD" id="cd03801">
    <property type="entry name" value="GT4_PimA-like"/>
    <property type="match status" value="1"/>
</dbReference>
<dbReference type="InterPro" id="IPR050194">
    <property type="entry name" value="Glycosyltransferase_grp1"/>
</dbReference>
<reference evidence="2 3" key="2">
    <citation type="submission" date="2023-12" db="EMBL/GenBank/DDBJ databases">
        <title>Description of an unclassified Opitutus bacterium of Verrucomicrobiota.</title>
        <authorList>
            <person name="Zhang D.-F."/>
        </authorList>
    </citation>
    <scope>NUCLEOTIDE SEQUENCE [LARGE SCALE GENOMIC DNA]</scope>
    <source>
        <strain evidence="2 3">WL0086</strain>
    </source>
</reference>
<organism evidence="2 3">
    <name type="scientific">Actomonas aquatica</name>
    <dbReference type="NCBI Taxonomy" id="2866162"/>
    <lineage>
        <taxon>Bacteria</taxon>
        <taxon>Pseudomonadati</taxon>
        <taxon>Verrucomicrobiota</taxon>
        <taxon>Opitutia</taxon>
        <taxon>Opitutales</taxon>
        <taxon>Opitutaceae</taxon>
        <taxon>Actomonas</taxon>
    </lineage>
</organism>
<evidence type="ECO:0000313" key="3">
    <source>
        <dbReference type="Proteomes" id="UP000738431"/>
    </source>
</evidence>
<dbReference type="Pfam" id="PF00534">
    <property type="entry name" value="Glycos_transf_1"/>
    <property type="match status" value="1"/>
</dbReference>
<sequence>MAPPSDSASEAELVPVAEADPQDPPIKLTYLFTTFPKSTETFLQREVLAMQARGLELRVYSLFGGGGDFHGIPVRKFSMWRLLELFWIIPHVAITRWDVFGILWHGLWTRRAPSWLNFWENMLGAGFAGVFQHELRNDPPDLIHAAWGGAPATAAWILHRLDGHRFSAAAHAYDIYEHGGDWWLDEKLTEARFIHTSTGMGRDSLIARGHDAAKVRLIRRGLETFPEFKRLRADRSALRLVCIARLVAKKGLDHQLRIYAALRDAGVPFAARIIGEGPERARVERLRAELGLDDQVTLTGHLGQPEVWAQLAWADCLLHTGVVAPSGDRDGLPNVIPEAMAAGVVVLTSPHAATTEAITHEETGFVCRETEPEAWVTAFQRVREDDVLTERLRENARAWTEANFDAHTNAAVLHGCFREAVSQP</sequence>
<dbReference type="Proteomes" id="UP000738431">
    <property type="component" value="Chromosome"/>
</dbReference>
<dbReference type="EC" id="2.4.-.-" evidence="2"/>